<dbReference type="FunFam" id="1.10.510.10:FF:000474">
    <property type="entry name" value="Wall-associated receptor kinase 3"/>
    <property type="match status" value="1"/>
</dbReference>
<gene>
    <name evidence="10" type="ORF">EJB05_49870</name>
</gene>
<dbReference type="InterPro" id="IPR011009">
    <property type="entry name" value="Kinase-like_dom_sf"/>
</dbReference>
<dbReference type="GO" id="GO:0004674">
    <property type="term" value="F:protein serine/threonine kinase activity"/>
    <property type="evidence" value="ECO:0007669"/>
    <property type="project" value="UniProtKB-KW"/>
</dbReference>
<comment type="caution">
    <text evidence="10">The sequence shown here is derived from an EMBL/GenBank/DDBJ whole genome shotgun (WGS) entry which is preliminary data.</text>
</comment>
<keyword evidence="7" id="KW-1015">Disulfide bond</keyword>
<dbReference type="Gene3D" id="3.30.200.20">
    <property type="entry name" value="Phosphorylase Kinase, domain 1"/>
    <property type="match status" value="1"/>
</dbReference>
<evidence type="ECO:0000256" key="1">
    <source>
        <dbReference type="ARBA" id="ARBA00022527"/>
    </source>
</evidence>
<dbReference type="EMBL" id="RWGY01000051">
    <property type="protein sequence ID" value="TVU06646.1"/>
    <property type="molecule type" value="Genomic_DNA"/>
</dbReference>
<protein>
    <recommendedName>
        <fullName evidence="9">Protein kinase domain-containing protein</fullName>
    </recommendedName>
</protein>
<keyword evidence="3" id="KW-0808">Transferase</keyword>
<dbReference type="CDD" id="cd00054">
    <property type="entry name" value="EGF_CA"/>
    <property type="match status" value="1"/>
</dbReference>
<feature type="domain" description="Protein kinase" evidence="9">
    <location>
        <begin position="259"/>
        <end position="535"/>
    </location>
</feature>
<dbReference type="InterPro" id="IPR008271">
    <property type="entry name" value="Ser/Thr_kinase_AS"/>
</dbReference>
<keyword evidence="4" id="KW-0677">Repeat</keyword>
<feature type="transmembrane region" description="Helical" evidence="8">
    <location>
        <begin position="219"/>
        <end position="246"/>
    </location>
</feature>
<dbReference type="Pfam" id="PF00069">
    <property type="entry name" value="Pkinase"/>
    <property type="match status" value="1"/>
</dbReference>
<dbReference type="Gene3D" id="1.10.510.10">
    <property type="entry name" value="Transferase(Phosphotransferase) domain 1"/>
    <property type="match status" value="1"/>
</dbReference>
<dbReference type="InterPro" id="IPR000742">
    <property type="entry name" value="EGF"/>
</dbReference>
<dbReference type="GO" id="GO:0005509">
    <property type="term" value="F:calcium ion binding"/>
    <property type="evidence" value="ECO:0007669"/>
    <property type="project" value="InterPro"/>
</dbReference>
<accession>A0A5J9T5J1</accession>
<dbReference type="Gene3D" id="2.10.25.10">
    <property type="entry name" value="Laminin"/>
    <property type="match status" value="2"/>
</dbReference>
<dbReference type="InterPro" id="IPR001881">
    <property type="entry name" value="EGF-like_Ca-bd_dom"/>
</dbReference>
<keyword evidence="5" id="KW-0547">Nucleotide-binding</keyword>
<dbReference type="PANTHER" id="PTHR27005:SF514">
    <property type="entry name" value="PROTEIN KINASE DOMAIN-CONTAINING PROTEIN"/>
    <property type="match status" value="1"/>
</dbReference>
<organism evidence="10 11">
    <name type="scientific">Eragrostis curvula</name>
    <name type="common">weeping love grass</name>
    <dbReference type="NCBI Taxonomy" id="38414"/>
    <lineage>
        <taxon>Eukaryota</taxon>
        <taxon>Viridiplantae</taxon>
        <taxon>Streptophyta</taxon>
        <taxon>Embryophyta</taxon>
        <taxon>Tracheophyta</taxon>
        <taxon>Spermatophyta</taxon>
        <taxon>Magnoliopsida</taxon>
        <taxon>Liliopsida</taxon>
        <taxon>Poales</taxon>
        <taxon>Poaceae</taxon>
        <taxon>PACMAD clade</taxon>
        <taxon>Chloridoideae</taxon>
        <taxon>Eragrostideae</taxon>
        <taxon>Eragrostidinae</taxon>
        <taxon>Eragrostis</taxon>
    </lineage>
</organism>
<keyword evidence="8" id="KW-0472">Membrane</keyword>
<dbReference type="SUPFAM" id="SSF57184">
    <property type="entry name" value="Growth factor receptor domain"/>
    <property type="match status" value="1"/>
</dbReference>
<dbReference type="Proteomes" id="UP000324897">
    <property type="component" value="Unassembled WGS sequence"/>
</dbReference>
<keyword evidence="6" id="KW-0067">ATP-binding</keyword>
<dbReference type="OrthoDB" id="674570at2759"/>
<dbReference type="InterPro" id="IPR049883">
    <property type="entry name" value="NOTCH1_EGF-like"/>
</dbReference>
<dbReference type="PANTHER" id="PTHR27005">
    <property type="entry name" value="WALL-ASSOCIATED RECEPTOR KINASE-LIKE 21"/>
    <property type="match status" value="1"/>
</dbReference>
<dbReference type="AlphaFoldDB" id="A0A5J9T5J1"/>
<dbReference type="Gramene" id="TVU06646">
    <property type="protein sequence ID" value="TVU06646"/>
    <property type="gene ID" value="EJB05_49870"/>
</dbReference>
<dbReference type="SMART" id="SM00181">
    <property type="entry name" value="EGF"/>
    <property type="match status" value="2"/>
</dbReference>
<keyword evidence="1" id="KW-0418">Kinase</keyword>
<dbReference type="SMART" id="SM00220">
    <property type="entry name" value="S_TKc"/>
    <property type="match status" value="1"/>
</dbReference>
<keyword evidence="11" id="KW-1185">Reference proteome</keyword>
<dbReference type="InterPro" id="IPR045274">
    <property type="entry name" value="WAK-like"/>
</dbReference>
<evidence type="ECO:0000256" key="8">
    <source>
        <dbReference type="SAM" id="Phobius"/>
    </source>
</evidence>
<dbReference type="InterPro" id="IPR000719">
    <property type="entry name" value="Prot_kinase_dom"/>
</dbReference>
<evidence type="ECO:0000256" key="6">
    <source>
        <dbReference type="ARBA" id="ARBA00022840"/>
    </source>
</evidence>
<keyword evidence="8" id="KW-0812">Transmembrane</keyword>
<reference evidence="10 11" key="1">
    <citation type="journal article" date="2019" name="Sci. Rep.">
        <title>A high-quality genome of Eragrostis curvula grass provides insights into Poaceae evolution and supports new strategies to enhance forage quality.</title>
        <authorList>
            <person name="Carballo J."/>
            <person name="Santos B.A.C.M."/>
            <person name="Zappacosta D."/>
            <person name="Garbus I."/>
            <person name="Selva J.P."/>
            <person name="Gallo C.A."/>
            <person name="Diaz A."/>
            <person name="Albertini E."/>
            <person name="Caccamo M."/>
            <person name="Echenique V."/>
        </authorList>
    </citation>
    <scope>NUCLEOTIDE SEQUENCE [LARGE SCALE GENOMIC DNA]</scope>
    <source>
        <strain evidence="11">cv. Victoria</strain>
        <tissue evidence="10">Leaf</tissue>
    </source>
</reference>
<evidence type="ECO:0000256" key="4">
    <source>
        <dbReference type="ARBA" id="ARBA00022737"/>
    </source>
</evidence>
<dbReference type="SMART" id="SM00179">
    <property type="entry name" value="EGF_CA"/>
    <property type="match status" value="2"/>
</dbReference>
<dbReference type="InterPro" id="IPR009030">
    <property type="entry name" value="Growth_fac_rcpt_cys_sf"/>
</dbReference>
<dbReference type="InterPro" id="IPR000152">
    <property type="entry name" value="EGF-type_Asp/Asn_hydroxyl_site"/>
</dbReference>
<evidence type="ECO:0000313" key="10">
    <source>
        <dbReference type="EMBL" id="TVU06646.1"/>
    </source>
</evidence>
<keyword evidence="8" id="KW-1133">Transmembrane helix</keyword>
<dbReference type="PROSITE" id="PS50011">
    <property type="entry name" value="PROTEIN_KINASE_DOM"/>
    <property type="match status" value="1"/>
</dbReference>
<proteinExistence type="predicted"/>
<dbReference type="GO" id="GO:0005886">
    <property type="term" value="C:plasma membrane"/>
    <property type="evidence" value="ECO:0007669"/>
    <property type="project" value="TreeGrafter"/>
</dbReference>
<evidence type="ECO:0000256" key="2">
    <source>
        <dbReference type="ARBA" id="ARBA00022536"/>
    </source>
</evidence>
<dbReference type="SUPFAM" id="SSF56112">
    <property type="entry name" value="Protein kinase-like (PK-like)"/>
    <property type="match status" value="1"/>
</dbReference>
<evidence type="ECO:0000256" key="7">
    <source>
        <dbReference type="ARBA" id="ARBA00023157"/>
    </source>
</evidence>
<sequence length="548" mass="59924">MNLSNISSSCTSLFDNPLAMQNGSCSGLGCCQANFPPGLSDLAVGMKRQRNTMSAEFPCTYAMAVEKSWYNFSTEDLVGFDDYNKIPGSVPIVLDWAIRNDSCPAEGDRLPMACRSVNSRCVNATTGPGYLCKCKDGFEGNPYIPDGCQDIDECGLQDLYPCHGVCKNRVGGYDCRCKFGTKGDGKNGCTTMFPLLAVAITLEIKSEALAFINRFDEAFHAYIVILSIDHAGVIGVAALVIIGVLFKLLLNGGPILEKVNNIKLFKKEDLKSIIQKHNVYKGVLDGQLVAVKKSINVNKSQENQFANEVIIQSRVIHKNITKLIGCRLEVDVPMLVSEFVPQGSLHDILHGNNKVSLGLDIRLNIAAGPAEGLAYMHSKTSTTILHGDIKPGNILLNDNFDAKISDFGISRLIAIDKTHTKFVVGDMCYMDPVYLQSGLLTKQSDVYSFGVTLLELLTRQKAAFGEKGRLVKAFLDANAEEEGAIELFDKEILVGNETEVLKKLARLIVECLKLDVDERPEMIDVAERLESMKRLHKTESAACGSANT</sequence>
<evidence type="ECO:0000259" key="9">
    <source>
        <dbReference type="PROSITE" id="PS50011"/>
    </source>
</evidence>
<dbReference type="Pfam" id="PF07645">
    <property type="entry name" value="EGF_CA"/>
    <property type="match status" value="1"/>
</dbReference>
<keyword evidence="2" id="KW-0245">EGF-like domain</keyword>
<dbReference type="GO" id="GO:0005524">
    <property type="term" value="F:ATP binding"/>
    <property type="evidence" value="ECO:0007669"/>
    <property type="project" value="UniProtKB-KW"/>
</dbReference>
<evidence type="ECO:0000313" key="11">
    <source>
        <dbReference type="Proteomes" id="UP000324897"/>
    </source>
</evidence>
<dbReference type="PROSITE" id="PS00108">
    <property type="entry name" value="PROTEIN_KINASE_ST"/>
    <property type="match status" value="1"/>
</dbReference>
<dbReference type="PROSITE" id="PS01187">
    <property type="entry name" value="EGF_CA"/>
    <property type="match status" value="1"/>
</dbReference>
<dbReference type="GO" id="GO:0007166">
    <property type="term" value="P:cell surface receptor signaling pathway"/>
    <property type="evidence" value="ECO:0007669"/>
    <property type="project" value="InterPro"/>
</dbReference>
<name>A0A5J9T5J1_9POAL</name>
<keyword evidence="1" id="KW-0723">Serine/threonine-protein kinase</keyword>
<feature type="non-terminal residue" evidence="10">
    <location>
        <position position="1"/>
    </location>
</feature>
<dbReference type="InterPro" id="IPR018097">
    <property type="entry name" value="EGF_Ca-bd_CS"/>
</dbReference>
<evidence type="ECO:0000256" key="3">
    <source>
        <dbReference type="ARBA" id="ARBA00022679"/>
    </source>
</evidence>
<evidence type="ECO:0000256" key="5">
    <source>
        <dbReference type="ARBA" id="ARBA00022741"/>
    </source>
</evidence>
<dbReference type="PROSITE" id="PS00010">
    <property type="entry name" value="ASX_HYDROXYL"/>
    <property type="match status" value="1"/>
</dbReference>